<dbReference type="Proteomes" id="UP001057291">
    <property type="component" value="Unassembled WGS sequence"/>
</dbReference>
<name>A0AAV4LFG4_9BACL</name>
<evidence type="ECO:0000313" key="2">
    <source>
        <dbReference type="Proteomes" id="UP001057291"/>
    </source>
</evidence>
<comment type="caution">
    <text evidence="1">The sequence shown here is derived from an EMBL/GenBank/DDBJ whole genome shotgun (WGS) entry which is preliminary data.</text>
</comment>
<dbReference type="AlphaFoldDB" id="A0AAV4LFG4"/>
<proteinExistence type="predicted"/>
<keyword evidence="2" id="KW-1185">Reference proteome</keyword>
<reference evidence="1" key="1">
    <citation type="journal article" date="2023" name="Int. J. Syst. Evol. Microbiol.">
        <title>Collibacillus ludicampi gen. nov., sp. nov., a new soil bacterium of the family Alicyclobacillaceae.</title>
        <authorList>
            <person name="Jojima T."/>
            <person name="Ioku Y."/>
            <person name="Fukuta Y."/>
            <person name="Shirasaka N."/>
            <person name="Matsumura Y."/>
            <person name="Mori M."/>
        </authorList>
    </citation>
    <scope>NUCLEOTIDE SEQUENCE</scope>
    <source>
        <strain evidence="1">TP075</strain>
    </source>
</reference>
<dbReference type="EMBL" id="BOQE01000001">
    <property type="protein sequence ID" value="GIM46570.1"/>
    <property type="molecule type" value="Genomic_DNA"/>
</dbReference>
<gene>
    <name evidence="1" type="ORF">DNHGIG_21190</name>
</gene>
<organism evidence="1 2">
    <name type="scientific">Collibacillus ludicampi</name>
    <dbReference type="NCBI Taxonomy" id="2771369"/>
    <lineage>
        <taxon>Bacteria</taxon>
        <taxon>Bacillati</taxon>
        <taxon>Bacillota</taxon>
        <taxon>Bacilli</taxon>
        <taxon>Bacillales</taxon>
        <taxon>Alicyclobacillaceae</taxon>
        <taxon>Collibacillus</taxon>
    </lineage>
</organism>
<protein>
    <submittedName>
        <fullName evidence="1">Uncharacterized protein</fullName>
    </submittedName>
</protein>
<accession>A0AAV4LFG4</accession>
<sequence>MVSFQIPPWFMMKVKLFSCYRFTTILSMLTFEFLPCHPILTIRLPFVWDIESGEILDTKRNLELKV</sequence>
<evidence type="ECO:0000313" key="1">
    <source>
        <dbReference type="EMBL" id="GIM46570.1"/>
    </source>
</evidence>